<proteinExistence type="predicted"/>
<evidence type="ECO:0000259" key="1">
    <source>
        <dbReference type="Pfam" id="PF16752"/>
    </source>
</evidence>
<organism evidence="2 3">
    <name type="scientific">Acer saccharum</name>
    <name type="common">Sugar maple</name>
    <dbReference type="NCBI Taxonomy" id="4024"/>
    <lineage>
        <taxon>Eukaryota</taxon>
        <taxon>Viridiplantae</taxon>
        <taxon>Streptophyta</taxon>
        <taxon>Embryophyta</taxon>
        <taxon>Tracheophyta</taxon>
        <taxon>Spermatophyta</taxon>
        <taxon>Magnoliopsida</taxon>
        <taxon>eudicotyledons</taxon>
        <taxon>Gunneridae</taxon>
        <taxon>Pentapetalae</taxon>
        <taxon>rosids</taxon>
        <taxon>malvids</taxon>
        <taxon>Sapindales</taxon>
        <taxon>Sapindaceae</taxon>
        <taxon>Hippocastanoideae</taxon>
        <taxon>Acereae</taxon>
        <taxon>Acer</taxon>
    </lineage>
</organism>
<dbReference type="AlphaFoldDB" id="A0AA39TGG0"/>
<feature type="domain" description="Tubulin-specific chaperone C N-terminal" evidence="1">
    <location>
        <begin position="59"/>
        <end position="120"/>
    </location>
</feature>
<reference evidence="2" key="2">
    <citation type="submission" date="2023-06" db="EMBL/GenBank/DDBJ databases">
        <authorList>
            <person name="Swenson N.G."/>
            <person name="Wegrzyn J.L."/>
            <person name="Mcevoy S.L."/>
        </authorList>
    </citation>
    <scope>NUCLEOTIDE SEQUENCE</scope>
    <source>
        <strain evidence="2">NS2018</strain>
        <tissue evidence="2">Leaf</tissue>
    </source>
</reference>
<dbReference type="Proteomes" id="UP001168877">
    <property type="component" value="Unassembled WGS sequence"/>
</dbReference>
<evidence type="ECO:0000313" key="2">
    <source>
        <dbReference type="EMBL" id="KAK0605120.1"/>
    </source>
</evidence>
<reference evidence="2" key="1">
    <citation type="journal article" date="2022" name="Plant J.">
        <title>Strategies of tolerance reflected in two North American maple genomes.</title>
        <authorList>
            <person name="McEvoy S.L."/>
            <person name="Sezen U.U."/>
            <person name="Trouern-Trend A."/>
            <person name="McMahon S.M."/>
            <person name="Schaberg P.G."/>
            <person name="Yang J."/>
            <person name="Wegrzyn J.L."/>
            <person name="Swenson N.G."/>
        </authorList>
    </citation>
    <scope>NUCLEOTIDE SEQUENCE</scope>
    <source>
        <strain evidence="2">NS2018</strain>
    </source>
</reference>
<gene>
    <name evidence="2" type="ORF">LWI29_022928</name>
</gene>
<dbReference type="InterPro" id="IPR038397">
    <property type="entry name" value="TBCC_N_sf"/>
</dbReference>
<dbReference type="Gene3D" id="1.20.58.1250">
    <property type="entry name" value="Tubulin Binding Cofactor C, N-terminal domain"/>
    <property type="match status" value="1"/>
</dbReference>
<name>A0AA39TGG0_ACESA</name>
<protein>
    <recommendedName>
        <fullName evidence="1">Tubulin-specific chaperone C N-terminal domain-containing protein</fullName>
    </recommendedName>
</protein>
<dbReference type="InterPro" id="IPR031925">
    <property type="entry name" value="TBCC_N"/>
</dbReference>
<sequence length="141" mass="16126">MCCWFDQERKSWSIFNSSFASRLSLTSHQSPFFLSFFLNTIKWNKSIAAEFAMFSVRDLETRSTFLSNFNNSKKSITAQIKSSIDSSRLPDISATISDLDKFVVENSYLFPSYEIRSSLKPDLDSCEVKLIGCVNALFLIE</sequence>
<comment type="caution">
    <text evidence="2">The sequence shown here is derived from an EMBL/GenBank/DDBJ whole genome shotgun (WGS) entry which is preliminary data.</text>
</comment>
<dbReference type="EMBL" id="JAUESC010000002">
    <property type="protein sequence ID" value="KAK0605120.1"/>
    <property type="molecule type" value="Genomic_DNA"/>
</dbReference>
<dbReference type="GO" id="GO:0015631">
    <property type="term" value="F:tubulin binding"/>
    <property type="evidence" value="ECO:0007669"/>
    <property type="project" value="InterPro"/>
</dbReference>
<evidence type="ECO:0000313" key="3">
    <source>
        <dbReference type="Proteomes" id="UP001168877"/>
    </source>
</evidence>
<accession>A0AA39TGG0</accession>
<dbReference type="Pfam" id="PF16752">
    <property type="entry name" value="TBCC_N"/>
    <property type="match status" value="1"/>
</dbReference>
<keyword evidence="3" id="KW-1185">Reference proteome</keyword>